<keyword evidence="3" id="KW-1185">Reference proteome</keyword>
<dbReference type="AlphaFoldDB" id="A0A4C1XY24"/>
<gene>
    <name evidence="2" type="ORF">EVAR_42447_1</name>
</gene>
<organism evidence="2 3">
    <name type="scientific">Eumeta variegata</name>
    <name type="common">Bagworm moth</name>
    <name type="synonym">Eumeta japonica</name>
    <dbReference type="NCBI Taxonomy" id="151549"/>
    <lineage>
        <taxon>Eukaryota</taxon>
        <taxon>Metazoa</taxon>
        <taxon>Ecdysozoa</taxon>
        <taxon>Arthropoda</taxon>
        <taxon>Hexapoda</taxon>
        <taxon>Insecta</taxon>
        <taxon>Pterygota</taxon>
        <taxon>Neoptera</taxon>
        <taxon>Endopterygota</taxon>
        <taxon>Lepidoptera</taxon>
        <taxon>Glossata</taxon>
        <taxon>Ditrysia</taxon>
        <taxon>Tineoidea</taxon>
        <taxon>Psychidae</taxon>
        <taxon>Oiketicinae</taxon>
        <taxon>Eumeta</taxon>
    </lineage>
</organism>
<protein>
    <submittedName>
        <fullName evidence="2">Uncharacterized protein</fullName>
    </submittedName>
</protein>
<name>A0A4C1XY24_EUMVA</name>
<evidence type="ECO:0000313" key="2">
    <source>
        <dbReference type="EMBL" id="GBP68496.1"/>
    </source>
</evidence>
<evidence type="ECO:0000313" key="3">
    <source>
        <dbReference type="Proteomes" id="UP000299102"/>
    </source>
</evidence>
<proteinExistence type="predicted"/>
<accession>A0A4C1XY24</accession>
<sequence length="252" mass="27759">MSDPSNTIHPAYYSSLTVKSATCKNESTRPSLTVTPALRRSGGVRSVLITPVNIIAAAAAPERIIKVPTFQLLTSGSFVYNNSLRAQPFRHSAGPTFLASGVNKIFYEVPPIRGNVGVVCRQHTRSRRDRTPHLLSTDKRARSRSQSVFCPIDIPKLNPAIERNAFDALITFPLPATVPVTSRGCFITSSRYTRPSSRHAEAQAARRSARLGSGRRRGPQISRSRRAKSSHFDIAELRIQYERSLSAPTCDC</sequence>
<feature type="region of interest" description="Disordered" evidence="1">
    <location>
        <begin position="207"/>
        <end position="229"/>
    </location>
</feature>
<comment type="caution">
    <text evidence="2">The sequence shown here is derived from an EMBL/GenBank/DDBJ whole genome shotgun (WGS) entry which is preliminary data.</text>
</comment>
<reference evidence="2 3" key="1">
    <citation type="journal article" date="2019" name="Commun. Biol.">
        <title>The bagworm genome reveals a unique fibroin gene that provides high tensile strength.</title>
        <authorList>
            <person name="Kono N."/>
            <person name="Nakamura H."/>
            <person name="Ohtoshi R."/>
            <person name="Tomita M."/>
            <person name="Numata K."/>
            <person name="Arakawa K."/>
        </authorList>
    </citation>
    <scope>NUCLEOTIDE SEQUENCE [LARGE SCALE GENOMIC DNA]</scope>
</reference>
<evidence type="ECO:0000256" key="1">
    <source>
        <dbReference type="SAM" id="MobiDB-lite"/>
    </source>
</evidence>
<dbReference type="EMBL" id="BGZK01001013">
    <property type="protein sequence ID" value="GBP68496.1"/>
    <property type="molecule type" value="Genomic_DNA"/>
</dbReference>
<dbReference type="Proteomes" id="UP000299102">
    <property type="component" value="Unassembled WGS sequence"/>
</dbReference>